<dbReference type="EMBL" id="DXAV01000076">
    <property type="protein sequence ID" value="HIZ92283.1"/>
    <property type="molecule type" value="Genomic_DNA"/>
</dbReference>
<dbReference type="AlphaFoldDB" id="A0A9D2GYB2"/>
<organism evidence="1 2">
    <name type="scientific">Candidatus Bacteroides merdavium</name>
    <dbReference type="NCBI Taxonomy" id="2838472"/>
    <lineage>
        <taxon>Bacteria</taxon>
        <taxon>Pseudomonadati</taxon>
        <taxon>Bacteroidota</taxon>
        <taxon>Bacteroidia</taxon>
        <taxon>Bacteroidales</taxon>
        <taxon>Bacteroidaceae</taxon>
        <taxon>Bacteroides</taxon>
    </lineage>
</organism>
<name>A0A9D2GYB2_9BACE</name>
<evidence type="ECO:0000313" key="1">
    <source>
        <dbReference type="EMBL" id="HIZ92283.1"/>
    </source>
</evidence>
<comment type="caution">
    <text evidence="1">The sequence shown here is derived from an EMBL/GenBank/DDBJ whole genome shotgun (WGS) entry which is preliminary data.</text>
</comment>
<gene>
    <name evidence="1" type="ORF">H9807_09255</name>
</gene>
<reference evidence="1" key="1">
    <citation type="journal article" date="2021" name="PeerJ">
        <title>Extensive microbial diversity within the chicken gut microbiome revealed by metagenomics and culture.</title>
        <authorList>
            <person name="Gilroy R."/>
            <person name="Ravi A."/>
            <person name="Getino M."/>
            <person name="Pursley I."/>
            <person name="Horton D.L."/>
            <person name="Alikhan N.F."/>
            <person name="Baker D."/>
            <person name="Gharbi K."/>
            <person name="Hall N."/>
            <person name="Watson M."/>
            <person name="Adriaenssens E.M."/>
            <person name="Foster-Nyarko E."/>
            <person name="Jarju S."/>
            <person name="Secka A."/>
            <person name="Antonio M."/>
            <person name="Oren A."/>
            <person name="Chaudhuri R.R."/>
            <person name="La Ragione R."/>
            <person name="Hildebrand F."/>
            <person name="Pallen M.J."/>
        </authorList>
    </citation>
    <scope>NUCLEOTIDE SEQUENCE</scope>
    <source>
        <strain evidence="1">CHK118-2852</strain>
    </source>
</reference>
<accession>A0A9D2GYB2</accession>
<reference evidence="1" key="2">
    <citation type="submission" date="2021-04" db="EMBL/GenBank/DDBJ databases">
        <authorList>
            <person name="Gilroy R."/>
        </authorList>
    </citation>
    <scope>NUCLEOTIDE SEQUENCE</scope>
    <source>
        <strain evidence="1">CHK118-2852</strain>
    </source>
</reference>
<proteinExistence type="predicted"/>
<sequence>MARRRLDYGLYHRRIYIDLDPQYSPCLRAHLYAHRYPDFLPLPVFLFVSTGSGKLLFPRTS</sequence>
<protein>
    <submittedName>
        <fullName evidence="1">Uncharacterized protein</fullName>
    </submittedName>
</protein>
<evidence type="ECO:0000313" key="2">
    <source>
        <dbReference type="Proteomes" id="UP000824108"/>
    </source>
</evidence>
<dbReference type="Proteomes" id="UP000824108">
    <property type="component" value="Unassembled WGS sequence"/>
</dbReference>